<dbReference type="InterPro" id="IPR036396">
    <property type="entry name" value="Cyt_P450_sf"/>
</dbReference>
<dbReference type="EMBL" id="MU005570">
    <property type="protein sequence ID" value="KAF2691331.1"/>
    <property type="molecule type" value="Genomic_DNA"/>
</dbReference>
<keyword evidence="2 4" id="KW-0479">Metal-binding</keyword>
<comment type="similarity">
    <text evidence="5">Belongs to the cytochrome P450 family.</text>
</comment>
<dbReference type="InterPro" id="IPR050121">
    <property type="entry name" value="Cytochrome_P450_monoxygenase"/>
</dbReference>
<accession>A0A6G1JM74</accession>
<dbReference type="AlphaFoldDB" id="A0A6G1JM74"/>
<feature type="transmembrane region" description="Helical" evidence="6">
    <location>
        <begin position="12"/>
        <end position="31"/>
    </location>
</feature>
<dbReference type="Pfam" id="PF00067">
    <property type="entry name" value="p450"/>
    <property type="match status" value="1"/>
</dbReference>
<sequence length="518" mass="59431">MSWETPKELLAFAEYAAFAFLLRCIIVYGYHLTFHPLGKYPGPWLVGITDWYSAYYALLSRLHLVTYQCHQKYGAMIRLGPNKLVFNSYKALQDIYQSHRTNKVHSYLSTQLKPNTYNVFNCIPRSLHKIKRRMISKALSEQKLRKFEPILSQHIHIFLQQLLKASRARNPVNMTDRCKRLGTDIIGRYGFGYELNMQTEEANDFVISGLLGVSYMSNVLIQWFPRVYALRMKYYFLLKRMVKQRLAEGKDAKEDLFKYVMDAKDPETGTKFNLTKLVSEATFCASCFLTKLIPEGADTTSTTITAAFFYPSRNPSCYAKLASEIRSTFSSGTEIQSGPLLSSCTYLRAVMDETMRTSPPLGRTLWRELPVDDIESDKPLLVDGPLVPAGTWVGVNMYTIHHNEKYFPEPFAFRPERWLERDSTVREAFVAFGFGPRGCAGKVLAYMEASLTLAKTTWYFDFERPKSSKLDNIGGGTAGNTKGRGHVDEFQIRDYFVSDHNGPFLVFKARDDLWKDLE</sequence>
<gene>
    <name evidence="7" type="ORF">K458DRAFT_455693</name>
</gene>
<dbReference type="InterPro" id="IPR002401">
    <property type="entry name" value="Cyt_P450_E_grp-I"/>
</dbReference>
<proteinExistence type="inferred from homology"/>
<evidence type="ECO:0000256" key="5">
    <source>
        <dbReference type="RuleBase" id="RU000461"/>
    </source>
</evidence>
<evidence type="ECO:0000256" key="2">
    <source>
        <dbReference type="ARBA" id="ARBA00022723"/>
    </source>
</evidence>
<reference evidence="7" key="1">
    <citation type="journal article" date="2020" name="Stud. Mycol.">
        <title>101 Dothideomycetes genomes: a test case for predicting lifestyles and emergence of pathogens.</title>
        <authorList>
            <person name="Haridas S."/>
            <person name="Albert R."/>
            <person name="Binder M."/>
            <person name="Bloem J."/>
            <person name="Labutti K."/>
            <person name="Salamov A."/>
            <person name="Andreopoulos B."/>
            <person name="Baker S."/>
            <person name="Barry K."/>
            <person name="Bills G."/>
            <person name="Bluhm B."/>
            <person name="Cannon C."/>
            <person name="Castanera R."/>
            <person name="Culley D."/>
            <person name="Daum C."/>
            <person name="Ezra D."/>
            <person name="Gonzalez J."/>
            <person name="Henrissat B."/>
            <person name="Kuo A."/>
            <person name="Liang C."/>
            <person name="Lipzen A."/>
            <person name="Lutzoni F."/>
            <person name="Magnuson J."/>
            <person name="Mondo S."/>
            <person name="Nolan M."/>
            <person name="Ohm R."/>
            <person name="Pangilinan J."/>
            <person name="Park H.-J."/>
            <person name="Ramirez L."/>
            <person name="Alfaro M."/>
            <person name="Sun H."/>
            <person name="Tritt A."/>
            <person name="Yoshinaga Y."/>
            <person name="Zwiers L.-H."/>
            <person name="Turgeon B."/>
            <person name="Goodwin S."/>
            <person name="Spatafora J."/>
            <person name="Crous P."/>
            <person name="Grigoriev I."/>
        </authorList>
    </citation>
    <scope>NUCLEOTIDE SEQUENCE</scope>
    <source>
        <strain evidence="7">CBS 122367</strain>
    </source>
</reference>
<dbReference type="InterPro" id="IPR017972">
    <property type="entry name" value="Cyt_P450_CS"/>
</dbReference>
<keyword evidence="4 5" id="KW-0349">Heme</keyword>
<dbReference type="GO" id="GO:0004497">
    <property type="term" value="F:monooxygenase activity"/>
    <property type="evidence" value="ECO:0007669"/>
    <property type="project" value="UniProtKB-KW"/>
</dbReference>
<dbReference type="PANTHER" id="PTHR24305:SF226">
    <property type="entry name" value="CYTOCHROME P450 MONOOXYGENASE"/>
    <property type="match status" value="1"/>
</dbReference>
<dbReference type="PRINTS" id="PR00385">
    <property type="entry name" value="P450"/>
</dbReference>
<evidence type="ECO:0000256" key="4">
    <source>
        <dbReference type="PIRSR" id="PIRSR602401-1"/>
    </source>
</evidence>
<dbReference type="OrthoDB" id="1470350at2759"/>
<keyword evidence="6" id="KW-0472">Membrane</keyword>
<feature type="binding site" description="axial binding residue" evidence="4">
    <location>
        <position position="439"/>
    </location>
    <ligand>
        <name>heme</name>
        <dbReference type="ChEBI" id="CHEBI:30413"/>
    </ligand>
    <ligandPart>
        <name>Fe</name>
        <dbReference type="ChEBI" id="CHEBI:18248"/>
    </ligandPart>
</feature>
<keyword evidence="6" id="KW-1133">Transmembrane helix</keyword>
<dbReference type="PROSITE" id="PS00086">
    <property type="entry name" value="CYTOCHROME_P450"/>
    <property type="match status" value="1"/>
</dbReference>
<evidence type="ECO:0000256" key="6">
    <source>
        <dbReference type="SAM" id="Phobius"/>
    </source>
</evidence>
<dbReference type="Proteomes" id="UP000799291">
    <property type="component" value="Unassembled WGS sequence"/>
</dbReference>
<keyword evidence="8" id="KW-1185">Reference proteome</keyword>
<evidence type="ECO:0000313" key="8">
    <source>
        <dbReference type="Proteomes" id="UP000799291"/>
    </source>
</evidence>
<dbReference type="GO" id="GO:0020037">
    <property type="term" value="F:heme binding"/>
    <property type="evidence" value="ECO:0007669"/>
    <property type="project" value="InterPro"/>
</dbReference>
<dbReference type="PRINTS" id="PR00463">
    <property type="entry name" value="EP450I"/>
</dbReference>
<dbReference type="PANTHER" id="PTHR24305">
    <property type="entry name" value="CYTOCHROME P450"/>
    <property type="match status" value="1"/>
</dbReference>
<name>A0A6G1JM74_9PLEO</name>
<keyword evidence="5" id="KW-0560">Oxidoreductase</keyword>
<keyword evidence="5 7" id="KW-0503">Monooxygenase</keyword>
<evidence type="ECO:0000256" key="3">
    <source>
        <dbReference type="ARBA" id="ARBA00023004"/>
    </source>
</evidence>
<keyword evidence="3 4" id="KW-0408">Iron</keyword>
<dbReference type="SUPFAM" id="SSF48264">
    <property type="entry name" value="Cytochrome P450"/>
    <property type="match status" value="1"/>
</dbReference>
<comment type="cofactor">
    <cofactor evidence="1 4">
        <name>heme</name>
        <dbReference type="ChEBI" id="CHEBI:30413"/>
    </cofactor>
</comment>
<dbReference type="Gene3D" id="1.10.630.10">
    <property type="entry name" value="Cytochrome P450"/>
    <property type="match status" value="1"/>
</dbReference>
<keyword evidence="6" id="KW-0812">Transmembrane</keyword>
<organism evidence="7 8">
    <name type="scientific">Lentithecium fluviatile CBS 122367</name>
    <dbReference type="NCBI Taxonomy" id="1168545"/>
    <lineage>
        <taxon>Eukaryota</taxon>
        <taxon>Fungi</taxon>
        <taxon>Dikarya</taxon>
        <taxon>Ascomycota</taxon>
        <taxon>Pezizomycotina</taxon>
        <taxon>Dothideomycetes</taxon>
        <taxon>Pleosporomycetidae</taxon>
        <taxon>Pleosporales</taxon>
        <taxon>Massarineae</taxon>
        <taxon>Lentitheciaceae</taxon>
        <taxon>Lentithecium</taxon>
    </lineage>
</organism>
<dbReference type="GO" id="GO:0005506">
    <property type="term" value="F:iron ion binding"/>
    <property type="evidence" value="ECO:0007669"/>
    <property type="project" value="InterPro"/>
</dbReference>
<evidence type="ECO:0000256" key="1">
    <source>
        <dbReference type="ARBA" id="ARBA00001971"/>
    </source>
</evidence>
<protein>
    <submittedName>
        <fullName evidence="7">Cytochrome P450 monooxygenase-like protein</fullName>
    </submittedName>
</protein>
<evidence type="ECO:0000313" key="7">
    <source>
        <dbReference type="EMBL" id="KAF2691331.1"/>
    </source>
</evidence>
<dbReference type="InterPro" id="IPR001128">
    <property type="entry name" value="Cyt_P450"/>
</dbReference>
<dbReference type="GO" id="GO:0016705">
    <property type="term" value="F:oxidoreductase activity, acting on paired donors, with incorporation or reduction of molecular oxygen"/>
    <property type="evidence" value="ECO:0007669"/>
    <property type="project" value="InterPro"/>
</dbReference>